<dbReference type="GO" id="GO:0006801">
    <property type="term" value="P:superoxide metabolic process"/>
    <property type="evidence" value="ECO:0007669"/>
    <property type="project" value="InterPro"/>
</dbReference>
<dbReference type="GO" id="GO:0005507">
    <property type="term" value="F:copper ion binding"/>
    <property type="evidence" value="ECO:0007669"/>
    <property type="project" value="InterPro"/>
</dbReference>
<evidence type="ECO:0000259" key="2">
    <source>
        <dbReference type="Pfam" id="PF00080"/>
    </source>
</evidence>
<sequence>MITATAMTIDSTFSDDQQNNDESNNTESILKKLLTNLSTLNNRLIRIEKIVNDLQQCHRNDQQHHQEISSMMNNQTLMANCHMRPNRHIALLNQQDINGEIQLKQISTNPIPIISMKIRLQGFKVGCDPNLNITDCNTETTTTETLNNNESTNERTAFGMHIHEGSDLSYDCQSVGNHYNPFNMTHGAPNDTNRHLGDLGNIYADQNGFVHMDNLQFYDLSLDQHDSDHYIVNRTIVVCEVFHFLKKKFNFMNFFNQIDP</sequence>
<dbReference type="InterPro" id="IPR001424">
    <property type="entry name" value="SOD_Cu_Zn_dom"/>
</dbReference>
<keyword evidence="4" id="KW-1185">Reference proteome</keyword>
<evidence type="ECO:0000256" key="1">
    <source>
        <dbReference type="SAM" id="MobiDB-lite"/>
    </source>
</evidence>
<proteinExistence type="predicted"/>
<dbReference type="PRINTS" id="PR00068">
    <property type="entry name" value="CUZNDISMTASE"/>
</dbReference>
<protein>
    <submittedName>
        <fullName evidence="3">Superoxide dismutase Cu-Zn-like protein</fullName>
    </submittedName>
</protein>
<reference evidence="3 4" key="1">
    <citation type="submission" date="2017-03" db="EMBL/GenBank/DDBJ databases">
        <title>Genome Survey of Euroglyphus maynei.</title>
        <authorList>
            <person name="Arlian L.G."/>
            <person name="Morgan M.S."/>
            <person name="Rider S.D."/>
        </authorList>
    </citation>
    <scope>NUCLEOTIDE SEQUENCE [LARGE SCALE GENOMIC DNA]</scope>
    <source>
        <strain evidence="3">Arlian Lab</strain>
        <tissue evidence="3">Whole body</tissue>
    </source>
</reference>
<dbReference type="InterPro" id="IPR036423">
    <property type="entry name" value="SOD-like_Cu/Zn_dom_sf"/>
</dbReference>
<evidence type="ECO:0000313" key="3">
    <source>
        <dbReference type="EMBL" id="OTF75963.1"/>
    </source>
</evidence>
<feature type="compositionally biased region" description="Polar residues" evidence="1">
    <location>
        <begin position="1"/>
        <end position="12"/>
    </location>
</feature>
<dbReference type="Pfam" id="PF00080">
    <property type="entry name" value="Sod_Cu"/>
    <property type="match status" value="1"/>
</dbReference>
<name>A0A1Y3B7U6_EURMA</name>
<accession>A0A1Y3B7U6</accession>
<dbReference type="InterPro" id="IPR024134">
    <property type="entry name" value="SOD_Cu/Zn_/chaperone"/>
</dbReference>
<feature type="domain" description="Superoxide dismutase copper/zinc binding" evidence="2">
    <location>
        <begin position="153"/>
        <end position="239"/>
    </location>
</feature>
<feature type="compositionally biased region" description="Low complexity" evidence="1">
    <location>
        <begin position="14"/>
        <end position="24"/>
    </location>
</feature>
<evidence type="ECO:0000313" key="4">
    <source>
        <dbReference type="Proteomes" id="UP000194236"/>
    </source>
</evidence>
<dbReference type="AlphaFoldDB" id="A0A1Y3B7U6"/>
<gene>
    <name evidence="3" type="ORF">BLA29_005267</name>
</gene>
<dbReference type="EMBL" id="MUJZ01039574">
    <property type="protein sequence ID" value="OTF75963.1"/>
    <property type="molecule type" value="Genomic_DNA"/>
</dbReference>
<organism evidence="3 4">
    <name type="scientific">Euroglyphus maynei</name>
    <name type="common">Mayne's house dust mite</name>
    <dbReference type="NCBI Taxonomy" id="6958"/>
    <lineage>
        <taxon>Eukaryota</taxon>
        <taxon>Metazoa</taxon>
        <taxon>Ecdysozoa</taxon>
        <taxon>Arthropoda</taxon>
        <taxon>Chelicerata</taxon>
        <taxon>Arachnida</taxon>
        <taxon>Acari</taxon>
        <taxon>Acariformes</taxon>
        <taxon>Sarcoptiformes</taxon>
        <taxon>Astigmata</taxon>
        <taxon>Psoroptidia</taxon>
        <taxon>Analgoidea</taxon>
        <taxon>Pyroglyphidae</taxon>
        <taxon>Pyroglyphinae</taxon>
        <taxon>Euroglyphus</taxon>
    </lineage>
</organism>
<comment type="caution">
    <text evidence="3">The sequence shown here is derived from an EMBL/GenBank/DDBJ whole genome shotgun (WGS) entry which is preliminary data.</text>
</comment>
<dbReference type="OrthoDB" id="2015551at2759"/>
<dbReference type="Proteomes" id="UP000194236">
    <property type="component" value="Unassembled WGS sequence"/>
</dbReference>
<dbReference type="PANTHER" id="PTHR10003">
    <property type="entry name" value="SUPEROXIDE DISMUTASE CU-ZN -RELATED"/>
    <property type="match status" value="1"/>
</dbReference>
<dbReference type="SUPFAM" id="SSF49329">
    <property type="entry name" value="Cu,Zn superoxide dismutase-like"/>
    <property type="match status" value="1"/>
</dbReference>
<feature type="region of interest" description="Disordered" evidence="1">
    <location>
        <begin position="1"/>
        <end position="24"/>
    </location>
</feature>
<dbReference type="Gene3D" id="2.60.40.200">
    <property type="entry name" value="Superoxide dismutase, copper/zinc binding domain"/>
    <property type="match status" value="1"/>
</dbReference>